<reference evidence="2" key="1">
    <citation type="submission" date="2015-07" db="EMBL/GenBank/DDBJ databases">
        <title>MeaNS - Measles Nucleotide Surveillance Program.</title>
        <authorList>
            <person name="Tran T."/>
            <person name="Druce J."/>
        </authorList>
    </citation>
    <scope>NUCLEOTIDE SEQUENCE</scope>
    <source>
        <strain evidence="2">UCB-OBI-ISO-001</strain>
        <tissue evidence="2">Gonad</tissue>
    </source>
</reference>
<protein>
    <submittedName>
        <fullName evidence="2">Uncharacterized protein</fullName>
    </submittedName>
</protein>
<accession>A0A0L8FZZ5</accession>
<evidence type="ECO:0000256" key="1">
    <source>
        <dbReference type="SAM" id="MobiDB-lite"/>
    </source>
</evidence>
<evidence type="ECO:0000313" key="2">
    <source>
        <dbReference type="EMBL" id="KOF70317.1"/>
    </source>
</evidence>
<proteinExistence type="predicted"/>
<sequence>MLEISGYEMLHKKKLSEHFKQMSQLTDRDMEILTPMSLLAPGYHSADHLSSDFSSTQQRYLTSIVISPIEEYFRKTPETTQLSKTFFTRKEKHVSQTDFIPSFRMPSVTIETIKSRKFDGVHKIKSKIIDITTFNTIDITHGRLQGNKSRYGEGLILSTYTSQSVSQHSEALFIGKHDNMSGFTENLVPTVSSFDGNRYLHRLVPSKSSSQNGLISSLSLEISNLTKFSLSTTEKKYKLDPTELYEEHGLGGTTDVTFILENTLLFLPFASPPVLSEFMSETLTSETSTDEGDTVSSSLPKSTSTQTLWKPDAFQKTSDKPKYDKEDKITPRTLHTENQSKIYFPFLKLHSQETSFKTKTFSEVQSSPLYQKLKLELQTEPYMHDFSTKFDKYRRSLISQQKVKSSTDIMQSKPIKWLDRTTDGITKSLVRSEVKAMLDHTKPTRRHFKKRDISETFYPYQTSTPGEFIDIVDFYDSDTVKKLKVIGYVTKEHGIIIKNASFLHTITPKISSHKENISSSSLLTLPSYESNYGELKFSKHGRSDLGEIFTEQSKMPQNVSKPTSKLFELFETKLGTWQPLLVTQTPLISEFKSQHQLKEYTKGKILHSLTTLARSTNMTKTTASKDETWVSFKKERGEMTPASSIYLLINGSLAIEAKTKKPIATKEPMTRTTSRKMSSEITLSIRTNISHLSTQHTKTILDKITFDLLEKLHTTLFTLAVVSNGTSKGSFIITPASNDMQSLLATPETIYQTSFEMFLFNKTSNESKVFTTMMPKIRHNMFQLNVLNTTMLTTAQKISQVSKLLHIIKQAVITNATFELVEVSSTVFPNITSITASEVKLSATTDRVIHVKGLTITVQQMYDATTELPEMALVVLHISEYFDSLLATSTSALFDRNLDVFKMKNESNLKQFLQLSSNQLNIHMKETTKTFHIGIIETTKSQSKATELPMSEIQQKISEVATRILPTEVSEKIDTALLDVAVLQGTAKTQMAVTIHFEILHFDSDHNISALVLENKNISEAVLLSFKENSTLAKQPFITVDIWFNNKTINELQYDQTENYGITWIQQSLTPKVPIKFMTERRVQITSHDHLTQTWKLSEAVKQTNEEAITTRILLTKTTSLEIATKSKSQESLNETTGSMFLFSRAPESSLATQLTPEMESKVKKATKSRIEVERKSLDRKTISKTEISLIYITESITVSTVEQKQVLPKPLIQINESSTVIIKSEENAYSTGNVSNMLHVTKPSVVMFKTIKTKALADIDVYRTELITIKSMPKFLPFYLEGDITTPKILIITIISKSVIPSQSKKVVEPSLSIIQITFGTSSYGSMSQTKSPSVYLNKSIQTIATYLGVDIRKTLTNTQINEFVWPLTSKIILDSQIFRTPLREIVTVTTETSKMLIVSNMTHLLTKAIPEFLSKHNTEIKTTYLIGDSVNLTELPTKFMWDVLLYNVGSPKMIQSHRPRHIYQMSNTNNETLILVPTVANERFIRKSLDFDQNTSLSFHISESLTLESITKKSITESTIFAQKESLKTTLDLADKSIETERVIFNITMHITPDIPLILVTSVMKPLSSQYGLEKSFVSRYKWEQYYMYKVDKTTFHLQYFQPFANTSLKLTLLSTPKIEYDSSPQLNLSDVKIQITTLPFIPTQKILAPNTGYDTKLFNFTFLLQPIKTKTKIDLKHLFSNRTFMTDLISLVPSKMSILNTSIDSWQKGISMTVMPKLNFSSLVSPKTYFKQVTKRMRRIPYVSVITVTKRTNSEQMASVLEMQTPMKIWTLREVTRQWQRTASFSEMYGLNLYLYTTKLSQTSLHGFSVSLTPLKLFPITSQSNAPSLPTIITLSPVTATPSYIVTFELKLKQREKTSSLPIIQSTTDVTFYNQPISKTEKTLTSVKPTYSESYDIVSYFSNVKLIPFFYVGDIMSTNMVSMQLSNRTDSRLPKLNFTLDKEIASTTMEFIETIIDPSDEKVLKISSSTPIKLIISRQTFLTNPSQLSITPITDSSFYYRSIQPSTITYLHQITMTTGLMNASITAFSHWTSEQKLGKAFISTYMYKLEEKSTSKSLHFVFPVGKEVTTVLSGFSFDDRLINKTNNISHIKYLFSKPVVVDNNLLYTPSFQKLLENRTLLVTVRQEISVVSQPKVFSPQETSKGFLFAVSSFQNLSENTSPSQYLSESIKLFTKPQILKTPEDILLTSASFQQVSEDISLQIRSSFIETSKDILFTTDLSQGISERTSLLVGTPSQKMYKDILVTTCPIQKILEERTIYSETRHLLQTHQLSFDVTTKQVLEENLDSISSKPYSFGKYVMPAWMHFTTTSAWKLGEVSKLKNQTDKPVTSGLFRVTRSHFIKEEQSITENTETEWYKLLEVSTLKLIYKLPKTKKATRLLISFIAYSNTYFDSMITFITTQTTVSSKVFSPIEESELKIKSVSHHTVTQSFQKFEYGLISKDHRHKVNTIFILDYYDFSTSRYFTTDSSDTLPFKTVQYFKESSSEISFFPHLLYNITSLLSRYPNQTNASLSSAQLIKSTDATFAFSQISKIKVIGPTTETNASQISKLPFSTLVSSKPSAITTESTSNYLLIKPIFSVEPKYPNLTIKYETSRNVSETFADINERSILTTDVQFLTFPETKVVKRTSTDYVIWLLDDTSEKVTHYTYKEITSFHKTGKTFYISDKIYSESLLQTSSEVIGYILVTSQAFQESSLFRESFQRKIKFTQKSDFIKQVQLKSISVTVPFSHKDYFALLPSSSRAKTATEEIYTYRLNLEDTSISKRPQHLLSTKIKTSKFSLSSFTIMFDAFEDKRDHTISPHIFMSTLPFVVTLDYSKDDAFAKLKRLSQVPSSSNITKLIVTILPPKGRQEFLSELDKISISTGSEQTAIVTEMEVDYETHEKNATTYQENSEIFTFTSKIKTRVANESSIKSDILTESTPRSIIKHSLEHKLVSEETLSYTTIRNVTDIITVLQVTDIVTQFEISTLATTLYRPMVALVSDVKSTTDSFIITSIIFFTSTESMLLDFASSSKALMHEQKLLQNKGLQSKYYTTYSTKGFTDFTSTLQENLTSMLTDSVQLPAFVIGLTSKTTIEEQSDSKVIKYTAIPVELDKRKLIYLKEVIEQKSTPVIFTPISMKIYTLSKIISEEHVIITVPHTITTVSYTTTKLPHTTVNPYITFTAAHIILIESYTTTTSYTTTEMLYSTTTILQTPTPIPYTTATIPNDTSTLPLGISIFSNSTTASTYTTAVLQKHDSVLSHFLNETAYTATESINSTITLYIRTEIIDKTILILHNITVTPLNTTVTPYNITVTAHKITVTPLNTTVIPHDTTTTHNITIVSHNTTVRPDYKTITPLNTTVTSLNTTVTPGNTTVTPHNTTVTHNITVTLYNITVTPYDTT</sequence>
<gene>
    <name evidence="2" type="ORF">OCBIM_22003080mg</name>
</gene>
<dbReference type="STRING" id="37653.A0A0L8FZZ5"/>
<organism evidence="2">
    <name type="scientific">Octopus bimaculoides</name>
    <name type="common">California two-spotted octopus</name>
    <dbReference type="NCBI Taxonomy" id="37653"/>
    <lineage>
        <taxon>Eukaryota</taxon>
        <taxon>Metazoa</taxon>
        <taxon>Spiralia</taxon>
        <taxon>Lophotrochozoa</taxon>
        <taxon>Mollusca</taxon>
        <taxon>Cephalopoda</taxon>
        <taxon>Coleoidea</taxon>
        <taxon>Octopodiformes</taxon>
        <taxon>Octopoda</taxon>
        <taxon>Incirrata</taxon>
        <taxon>Octopodidae</taxon>
        <taxon>Octopus</taxon>
    </lineage>
</organism>
<feature type="region of interest" description="Disordered" evidence="1">
    <location>
        <begin position="281"/>
        <end position="306"/>
    </location>
</feature>
<name>A0A0L8FZZ5_OCTBM</name>
<dbReference type="EMBL" id="KQ424877">
    <property type="protein sequence ID" value="KOF70317.1"/>
    <property type="molecule type" value="Genomic_DNA"/>
</dbReference>
<feature type="non-terminal residue" evidence="2">
    <location>
        <position position="3386"/>
    </location>
</feature>